<keyword evidence="6" id="KW-0732">Signal</keyword>
<dbReference type="Proteomes" id="UP000325286">
    <property type="component" value="Chromosome"/>
</dbReference>
<feature type="compositionally biased region" description="Basic and acidic residues" evidence="4">
    <location>
        <begin position="277"/>
        <end position="294"/>
    </location>
</feature>
<dbReference type="RefSeq" id="WP_148080293.1">
    <property type="nucleotide sequence ID" value="NZ_CP042914.1"/>
</dbReference>
<dbReference type="Pfam" id="PF02630">
    <property type="entry name" value="SCO1-SenC"/>
    <property type="match status" value="1"/>
</dbReference>
<dbReference type="KEGG" id="rul:UC8_27330"/>
<evidence type="ECO:0000256" key="6">
    <source>
        <dbReference type="SAM" id="SignalP"/>
    </source>
</evidence>
<dbReference type="CDD" id="cd02968">
    <property type="entry name" value="SCO"/>
    <property type="match status" value="1"/>
</dbReference>
<dbReference type="SUPFAM" id="SSF52833">
    <property type="entry name" value="Thioredoxin-like"/>
    <property type="match status" value="1"/>
</dbReference>
<feature type="binding site" evidence="2">
    <location>
        <position position="83"/>
    </location>
    <ligand>
        <name>Cu cation</name>
        <dbReference type="ChEBI" id="CHEBI:23378"/>
    </ligand>
</feature>
<feature type="binding site" evidence="2">
    <location>
        <position position="79"/>
    </location>
    <ligand>
        <name>Cu cation</name>
        <dbReference type="ChEBI" id="CHEBI:23378"/>
    </ligand>
</feature>
<protein>
    <recommendedName>
        <fullName evidence="9">Thioredoxin domain-containing protein</fullName>
    </recommendedName>
</protein>
<keyword evidence="2" id="KW-0479">Metal-binding</keyword>
<keyword evidence="5" id="KW-1133">Transmembrane helix</keyword>
<keyword evidence="2" id="KW-0186">Copper</keyword>
<dbReference type="OrthoDB" id="9786756at2"/>
<dbReference type="AlphaFoldDB" id="A0A5B9QUJ0"/>
<feature type="region of interest" description="Disordered" evidence="4">
    <location>
        <begin position="271"/>
        <end position="294"/>
    </location>
</feature>
<gene>
    <name evidence="7" type="ORF">UC8_27330</name>
</gene>
<comment type="similarity">
    <text evidence="1">Belongs to the SCO1/2 family.</text>
</comment>
<feature type="disulfide bond" description="Redox-active" evidence="3">
    <location>
        <begin position="79"/>
        <end position="83"/>
    </location>
</feature>
<dbReference type="Gene3D" id="3.40.30.10">
    <property type="entry name" value="Glutaredoxin"/>
    <property type="match status" value="1"/>
</dbReference>
<evidence type="ECO:0000256" key="4">
    <source>
        <dbReference type="SAM" id="MobiDB-lite"/>
    </source>
</evidence>
<reference evidence="7 8" key="1">
    <citation type="submission" date="2019-08" db="EMBL/GenBank/DDBJ databases">
        <title>Deep-cultivation of Planctomycetes and their phenomic and genomic characterization uncovers novel biology.</title>
        <authorList>
            <person name="Wiegand S."/>
            <person name="Jogler M."/>
            <person name="Boedeker C."/>
            <person name="Pinto D."/>
            <person name="Vollmers J."/>
            <person name="Rivas-Marin E."/>
            <person name="Kohn T."/>
            <person name="Peeters S.H."/>
            <person name="Heuer A."/>
            <person name="Rast P."/>
            <person name="Oberbeckmann S."/>
            <person name="Bunk B."/>
            <person name="Jeske O."/>
            <person name="Meyerdierks A."/>
            <person name="Storesund J.E."/>
            <person name="Kallscheuer N."/>
            <person name="Luecker S."/>
            <person name="Lage O.M."/>
            <person name="Pohl T."/>
            <person name="Merkel B.J."/>
            <person name="Hornburger P."/>
            <person name="Mueller R.-W."/>
            <person name="Bruemmer F."/>
            <person name="Labrenz M."/>
            <person name="Spormann A.M."/>
            <person name="Op den Camp H."/>
            <person name="Overmann J."/>
            <person name="Amann R."/>
            <person name="Jetten M.S.M."/>
            <person name="Mascher T."/>
            <person name="Medema M.H."/>
            <person name="Devos D.P."/>
            <person name="Kaster A.-K."/>
            <person name="Ovreas L."/>
            <person name="Rohde M."/>
            <person name="Galperin M.Y."/>
            <person name="Jogler C."/>
        </authorList>
    </citation>
    <scope>NUCLEOTIDE SEQUENCE [LARGE SCALE GENOMIC DNA]</scope>
    <source>
        <strain evidence="7 8">UC8</strain>
    </source>
</reference>
<sequence precursor="true">MAASMLLCLTAPAAAQPTDNVQLNDGVPAQAEGVTVDQHLGTTLPLELEVVDASGKTVPLQTYFDGRRPVIVTLNYSDCPMLCSVQLNALTRSLNDVDLKMGDDFQLLTVSIDPDEATERIRETKQLYTDQVNKQPQAAEAWHFATASQSTITKLTDTLGFRYRYDKQTKQYNHPAMLAFVSPEGVISSYSLRVDFPPEDLKRSLVAAGEGTIGSPVDVIVMWCFSYDPNRGRYVATAWKLMRLGGALTIGVILLALTPYWIGKRRQSPQLAEPITDDPHTHEATTAFERKADE</sequence>
<dbReference type="EMBL" id="CP042914">
    <property type="protein sequence ID" value="QEG40716.1"/>
    <property type="molecule type" value="Genomic_DNA"/>
</dbReference>
<dbReference type="PANTHER" id="PTHR12151">
    <property type="entry name" value="ELECTRON TRANSPORT PROTIN SCO1/SENC FAMILY MEMBER"/>
    <property type="match status" value="1"/>
</dbReference>
<dbReference type="GO" id="GO:0046872">
    <property type="term" value="F:metal ion binding"/>
    <property type="evidence" value="ECO:0007669"/>
    <property type="project" value="UniProtKB-KW"/>
</dbReference>
<dbReference type="PANTHER" id="PTHR12151:SF8">
    <property type="entry name" value="THIOREDOXIN DOMAIN-CONTAINING PROTEIN"/>
    <property type="match status" value="1"/>
</dbReference>
<dbReference type="InterPro" id="IPR003782">
    <property type="entry name" value="SCO1/SenC"/>
</dbReference>
<feature type="chain" id="PRO_5023040939" description="Thioredoxin domain-containing protein" evidence="6">
    <location>
        <begin position="16"/>
        <end position="294"/>
    </location>
</feature>
<keyword evidence="3" id="KW-1015">Disulfide bond</keyword>
<dbReference type="InterPro" id="IPR036249">
    <property type="entry name" value="Thioredoxin-like_sf"/>
</dbReference>
<evidence type="ECO:0000313" key="8">
    <source>
        <dbReference type="Proteomes" id="UP000325286"/>
    </source>
</evidence>
<organism evidence="7 8">
    <name type="scientific">Roseimaritima ulvae</name>
    <dbReference type="NCBI Taxonomy" id="980254"/>
    <lineage>
        <taxon>Bacteria</taxon>
        <taxon>Pseudomonadati</taxon>
        <taxon>Planctomycetota</taxon>
        <taxon>Planctomycetia</taxon>
        <taxon>Pirellulales</taxon>
        <taxon>Pirellulaceae</taxon>
        <taxon>Roseimaritima</taxon>
    </lineage>
</organism>
<proteinExistence type="inferred from homology"/>
<evidence type="ECO:0008006" key="9">
    <source>
        <dbReference type="Google" id="ProtNLM"/>
    </source>
</evidence>
<evidence type="ECO:0000256" key="1">
    <source>
        <dbReference type="ARBA" id="ARBA00010996"/>
    </source>
</evidence>
<name>A0A5B9QUJ0_9BACT</name>
<keyword evidence="5" id="KW-0472">Membrane</keyword>
<keyword evidence="8" id="KW-1185">Reference proteome</keyword>
<keyword evidence="5" id="KW-0812">Transmembrane</keyword>
<evidence type="ECO:0000256" key="2">
    <source>
        <dbReference type="PIRSR" id="PIRSR603782-1"/>
    </source>
</evidence>
<feature type="transmembrane region" description="Helical" evidence="5">
    <location>
        <begin position="241"/>
        <end position="262"/>
    </location>
</feature>
<evidence type="ECO:0000313" key="7">
    <source>
        <dbReference type="EMBL" id="QEG40716.1"/>
    </source>
</evidence>
<accession>A0A5B9QUJ0</accession>
<evidence type="ECO:0000256" key="3">
    <source>
        <dbReference type="PIRSR" id="PIRSR603782-2"/>
    </source>
</evidence>
<feature type="signal peptide" evidence="6">
    <location>
        <begin position="1"/>
        <end position="15"/>
    </location>
</feature>
<evidence type="ECO:0000256" key="5">
    <source>
        <dbReference type="SAM" id="Phobius"/>
    </source>
</evidence>